<dbReference type="KEGG" id="ssm:Spirs_0746"/>
<dbReference type="Gene3D" id="3.40.50.720">
    <property type="entry name" value="NAD(P)-binding Rossmann-like Domain"/>
    <property type="match status" value="1"/>
</dbReference>
<dbReference type="InterPro" id="IPR050129">
    <property type="entry name" value="Zn_alcohol_dh"/>
</dbReference>
<dbReference type="GO" id="GO:0016616">
    <property type="term" value="F:oxidoreductase activity, acting on the CH-OH group of donors, NAD or NADP as acceptor"/>
    <property type="evidence" value="ECO:0007669"/>
    <property type="project" value="UniProtKB-ARBA"/>
</dbReference>
<dbReference type="Proteomes" id="UP000002318">
    <property type="component" value="Chromosome"/>
</dbReference>
<dbReference type="Pfam" id="PF00107">
    <property type="entry name" value="ADH_zinc_N"/>
    <property type="match status" value="1"/>
</dbReference>
<evidence type="ECO:0000256" key="1">
    <source>
        <dbReference type="ARBA" id="ARBA00022723"/>
    </source>
</evidence>
<dbReference type="InterPro" id="IPR011032">
    <property type="entry name" value="GroES-like_sf"/>
</dbReference>
<dbReference type="eggNOG" id="COG1063">
    <property type="taxonomic scope" value="Bacteria"/>
</dbReference>
<dbReference type="InterPro" id="IPR053539">
    <property type="entry name" value="Scyllo-inosose_DH"/>
</dbReference>
<dbReference type="RefSeq" id="WP_013253345.1">
    <property type="nucleotide sequence ID" value="NC_014364.1"/>
</dbReference>
<dbReference type="InterPro" id="IPR036291">
    <property type="entry name" value="NAD(P)-bd_dom_sf"/>
</dbReference>
<dbReference type="Gene3D" id="3.90.180.10">
    <property type="entry name" value="Medium-chain alcohol dehydrogenases, catalytic domain"/>
    <property type="match status" value="1"/>
</dbReference>
<dbReference type="AlphaFoldDB" id="E1RC01"/>
<gene>
    <name evidence="6" type="ordered locus">Spirs_0746</name>
</gene>
<keyword evidence="3" id="KW-0560">Oxidoreductase</keyword>
<dbReference type="EMBL" id="CP002116">
    <property type="protein sequence ID" value="ADK79881.1"/>
    <property type="molecule type" value="Genomic_DNA"/>
</dbReference>
<dbReference type="OrthoDB" id="9792162at2"/>
<dbReference type="NCBIfam" id="NF041097">
    <property type="entry name" value="keto_inos_dh_IolM"/>
    <property type="match status" value="1"/>
</dbReference>
<dbReference type="HOGENOM" id="CLU_026673_11_0_12"/>
<evidence type="ECO:0000313" key="6">
    <source>
        <dbReference type="EMBL" id="ADK79881.1"/>
    </source>
</evidence>
<organism evidence="6 7">
    <name type="scientific">Sediminispirochaeta smaragdinae (strain DSM 11293 / JCM 15392 / SEBR 4228)</name>
    <name type="common">Spirochaeta smaragdinae</name>
    <dbReference type="NCBI Taxonomy" id="573413"/>
    <lineage>
        <taxon>Bacteria</taxon>
        <taxon>Pseudomonadati</taxon>
        <taxon>Spirochaetota</taxon>
        <taxon>Spirochaetia</taxon>
        <taxon>Spirochaetales</taxon>
        <taxon>Spirochaetaceae</taxon>
        <taxon>Sediminispirochaeta</taxon>
    </lineage>
</organism>
<proteinExistence type="inferred from homology"/>
<reference evidence="6 7" key="1">
    <citation type="journal article" date="2010" name="Stand. Genomic Sci.">
        <title>Complete genome sequence of Spirochaeta smaragdinae type strain (SEBR 4228).</title>
        <authorList>
            <person name="Mavromatis K."/>
            <person name="Yasawong M."/>
            <person name="Chertkov O."/>
            <person name="Lapidus A."/>
            <person name="Lucas S."/>
            <person name="Nolan M."/>
            <person name="Del Rio T.G."/>
            <person name="Tice H."/>
            <person name="Cheng J.F."/>
            <person name="Pitluck S."/>
            <person name="Liolios K."/>
            <person name="Ivanova N."/>
            <person name="Tapia R."/>
            <person name="Han C."/>
            <person name="Bruce D."/>
            <person name="Goodwin L."/>
            <person name="Pati A."/>
            <person name="Chen A."/>
            <person name="Palaniappan K."/>
            <person name="Land M."/>
            <person name="Hauser L."/>
            <person name="Chang Y.J."/>
            <person name="Jeffries C.D."/>
            <person name="Detter J.C."/>
            <person name="Rohde M."/>
            <person name="Brambilla E."/>
            <person name="Spring S."/>
            <person name="Goker M."/>
            <person name="Sikorski J."/>
            <person name="Woyke T."/>
            <person name="Bristow J."/>
            <person name="Eisen J.A."/>
            <person name="Markowitz V."/>
            <person name="Hugenholtz P."/>
            <person name="Klenk H.P."/>
            <person name="Kyrpides N.C."/>
        </authorList>
    </citation>
    <scope>NUCLEOTIDE SEQUENCE [LARGE SCALE GENOMIC DNA]</scope>
    <source>
        <strain evidence="7">DSM 11293 / JCM 15392 / SEBR 4228</strain>
    </source>
</reference>
<name>E1RC01_SEDSS</name>
<dbReference type="SUPFAM" id="SSF50129">
    <property type="entry name" value="GroES-like"/>
    <property type="match status" value="1"/>
</dbReference>
<keyword evidence="2 4" id="KW-0862">Zinc</keyword>
<dbReference type="InterPro" id="IPR020843">
    <property type="entry name" value="ER"/>
</dbReference>
<keyword evidence="7" id="KW-1185">Reference proteome</keyword>
<comment type="similarity">
    <text evidence="4">Belongs to the zinc-containing alcohol dehydrogenase family.</text>
</comment>
<accession>E1RC01</accession>
<dbReference type="STRING" id="573413.Spirs_0746"/>
<sequence length="398" mass="42755">MRAFYVEAEFEPKPGYKLSERELSTRRAARGNSVWKNIRGSVTDRPDPHPKDDEVLIKVGAAGICGTDAHLLLKDEEGYTKYDGHSKYPIITGHEFSGEVVELGSAVHSLKLGDLVSVESMNWCGECDACRMGMFNQCKNLEEPGLTFDGGFAEYAVVRAKYCYLLNDIVEFYGDNMTAFELGAMIEPTGVAYNGLFVRGGGIRPGGHVVVFGAGPIGLAAISLMKTSGAAKLICFETTEERRKLAQECGADYVYDPIALGKEGVNPSEVLMDLTKGRGIALFAECSGATNATYPVMAGALAIGGKTVQIGHSLGKTSIDLYPYMFNAGGISGSNGQSGQGIYSDVIALMASGRIDMRKMVTGRVHLEDIQTGLDQAADRISGKILVSMNYKNYGGNR</sequence>
<protein>
    <submittedName>
        <fullName evidence="6">Alcohol dehydrogenase GroES domain protein</fullName>
    </submittedName>
</protein>
<dbReference type="GO" id="GO:0008270">
    <property type="term" value="F:zinc ion binding"/>
    <property type="evidence" value="ECO:0007669"/>
    <property type="project" value="InterPro"/>
</dbReference>
<dbReference type="InterPro" id="IPR002328">
    <property type="entry name" value="ADH_Zn_CS"/>
</dbReference>
<evidence type="ECO:0000256" key="4">
    <source>
        <dbReference type="RuleBase" id="RU361277"/>
    </source>
</evidence>
<dbReference type="PANTHER" id="PTHR43401:SF2">
    <property type="entry name" value="L-THREONINE 3-DEHYDROGENASE"/>
    <property type="match status" value="1"/>
</dbReference>
<evidence type="ECO:0000259" key="5">
    <source>
        <dbReference type="SMART" id="SM00829"/>
    </source>
</evidence>
<dbReference type="PANTHER" id="PTHR43401">
    <property type="entry name" value="L-THREONINE 3-DEHYDROGENASE"/>
    <property type="match status" value="1"/>
</dbReference>
<evidence type="ECO:0000256" key="3">
    <source>
        <dbReference type="ARBA" id="ARBA00023002"/>
    </source>
</evidence>
<feature type="domain" description="Enoyl reductase (ER)" evidence="5">
    <location>
        <begin position="40"/>
        <end position="387"/>
    </location>
</feature>
<evidence type="ECO:0000313" key="7">
    <source>
        <dbReference type="Proteomes" id="UP000002318"/>
    </source>
</evidence>
<dbReference type="Pfam" id="PF08240">
    <property type="entry name" value="ADH_N"/>
    <property type="match status" value="1"/>
</dbReference>
<dbReference type="SUPFAM" id="SSF51735">
    <property type="entry name" value="NAD(P)-binding Rossmann-fold domains"/>
    <property type="match status" value="1"/>
</dbReference>
<evidence type="ECO:0000256" key="2">
    <source>
        <dbReference type="ARBA" id="ARBA00022833"/>
    </source>
</evidence>
<dbReference type="PROSITE" id="PS00059">
    <property type="entry name" value="ADH_ZINC"/>
    <property type="match status" value="1"/>
</dbReference>
<dbReference type="InterPro" id="IPR013154">
    <property type="entry name" value="ADH-like_N"/>
</dbReference>
<comment type="cofactor">
    <cofactor evidence="4">
        <name>Zn(2+)</name>
        <dbReference type="ChEBI" id="CHEBI:29105"/>
    </cofactor>
</comment>
<dbReference type="SMART" id="SM00829">
    <property type="entry name" value="PKS_ER"/>
    <property type="match status" value="1"/>
</dbReference>
<keyword evidence="1 4" id="KW-0479">Metal-binding</keyword>
<dbReference type="InterPro" id="IPR013149">
    <property type="entry name" value="ADH-like_C"/>
</dbReference>